<dbReference type="AlphaFoldDB" id="A0A7S1N9F7"/>
<sequence length="127" mass="13589">MVLGAPPCCGMGKQKRVPQVVPPGIGTMADGPGTAPRAGTDEQRTGTITRYLLTPSGCPKERARSPSFIDWQAQGKPGRTVRVQQWKLKNGQGHGTQQRLGFSMSPSPFICLVATLPNHSSLNQPQP</sequence>
<evidence type="ECO:0000256" key="1">
    <source>
        <dbReference type="SAM" id="MobiDB-lite"/>
    </source>
</evidence>
<reference evidence="2" key="1">
    <citation type="submission" date="2021-01" db="EMBL/GenBank/DDBJ databases">
        <authorList>
            <person name="Corre E."/>
            <person name="Pelletier E."/>
            <person name="Niang G."/>
            <person name="Scheremetjew M."/>
            <person name="Finn R."/>
            <person name="Kale V."/>
            <person name="Holt S."/>
            <person name="Cochrane G."/>
            <person name="Meng A."/>
            <person name="Brown T."/>
            <person name="Cohen L."/>
        </authorList>
    </citation>
    <scope>NUCLEOTIDE SEQUENCE</scope>
    <source>
        <strain evidence="2">NIES-381</strain>
    </source>
</reference>
<gene>
    <name evidence="2" type="ORF">EGYM00392_LOCUS16739</name>
</gene>
<evidence type="ECO:0000313" key="2">
    <source>
        <dbReference type="EMBL" id="CAD9005651.1"/>
    </source>
</evidence>
<feature type="region of interest" description="Disordered" evidence="1">
    <location>
        <begin position="13"/>
        <end position="43"/>
    </location>
</feature>
<accession>A0A7S1N9F7</accession>
<proteinExistence type="predicted"/>
<protein>
    <submittedName>
        <fullName evidence="2">Uncharacterized protein</fullName>
    </submittedName>
</protein>
<dbReference type="EMBL" id="HBGA01045768">
    <property type="protein sequence ID" value="CAD9005651.1"/>
    <property type="molecule type" value="Transcribed_RNA"/>
</dbReference>
<name>A0A7S1N9F7_9EUGL</name>
<organism evidence="2">
    <name type="scientific">Eutreptiella gymnastica</name>
    <dbReference type="NCBI Taxonomy" id="73025"/>
    <lineage>
        <taxon>Eukaryota</taxon>
        <taxon>Discoba</taxon>
        <taxon>Euglenozoa</taxon>
        <taxon>Euglenida</taxon>
        <taxon>Spirocuta</taxon>
        <taxon>Euglenophyceae</taxon>
        <taxon>Eutreptiales</taxon>
        <taxon>Eutreptiaceae</taxon>
        <taxon>Eutreptiella</taxon>
    </lineage>
</organism>